<protein>
    <submittedName>
        <fullName evidence="2">Uncharacterized protein</fullName>
    </submittedName>
</protein>
<evidence type="ECO:0000313" key="2">
    <source>
        <dbReference type="EMBL" id="SNV62219.1"/>
    </source>
</evidence>
<gene>
    <name evidence="2" type="ORF">SAMEA4412673_03780</name>
</gene>
<dbReference type="AlphaFoldDB" id="A0AAJ4XER0"/>
<accession>A0AAJ4XER0</accession>
<reference evidence="2 3" key="1">
    <citation type="submission" date="2017-06" db="EMBL/GenBank/DDBJ databases">
        <authorList>
            <consortium name="Pathogen Informatics"/>
        </authorList>
    </citation>
    <scope>NUCLEOTIDE SEQUENCE [LARGE SCALE GENOMIC DNA]</scope>
    <source>
        <strain evidence="2 3">NCTC12149</strain>
    </source>
</reference>
<dbReference type="KEGG" id="smiz:4412673_03780"/>
<proteinExistence type="predicted"/>
<keyword evidence="1" id="KW-0812">Transmembrane</keyword>
<keyword evidence="1" id="KW-0472">Membrane</keyword>
<dbReference type="EMBL" id="LT906468">
    <property type="protein sequence ID" value="SNV62219.1"/>
    <property type="molecule type" value="Genomic_DNA"/>
</dbReference>
<feature type="transmembrane region" description="Helical" evidence="1">
    <location>
        <begin position="6"/>
        <end position="35"/>
    </location>
</feature>
<name>A0AAJ4XER0_9SPHI</name>
<evidence type="ECO:0000313" key="3">
    <source>
        <dbReference type="Proteomes" id="UP000215355"/>
    </source>
</evidence>
<keyword evidence="1" id="KW-1133">Transmembrane helix</keyword>
<dbReference type="Proteomes" id="UP000215355">
    <property type="component" value="Chromosome 1"/>
</dbReference>
<sequence>MELHDYLDFIVLLSMILSFSSIFEMLLSAIVHLSLYSSSNKSKLIFLALFRYPI</sequence>
<organism evidence="2 3">
    <name type="scientific">Sphingobacterium mizutaii</name>
    <dbReference type="NCBI Taxonomy" id="1010"/>
    <lineage>
        <taxon>Bacteria</taxon>
        <taxon>Pseudomonadati</taxon>
        <taxon>Bacteroidota</taxon>
        <taxon>Sphingobacteriia</taxon>
        <taxon>Sphingobacteriales</taxon>
        <taxon>Sphingobacteriaceae</taxon>
        <taxon>Sphingobacterium</taxon>
    </lineage>
</organism>
<evidence type="ECO:0000256" key="1">
    <source>
        <dbReference type="SAM" id="Phobius"/>
    </source>
</evidence>